<accession>A0A7J6ULU3</accession>
<feature type="non-terminal residue" evidence="7">
    <location>
        <position position="154"/>
    </location>
</feature>
<evidence type="ECO:0000256" key="4">
    <source>
        <dbReference type="ARBA" id="ARBA00023136"/>
    </source>
</evidence>
<feature type="domain" description="Major facilitator superfamily (MFS) profile" evidence="6">
    <location>
        <begin position="20"/>
        <end position="154"/>
    </location>
</feature>
<dbReference type="PANTHER" id="PTHR23508:SF10">
    <property type="entry name" value="CARBOXYLIC ACID TRANSPORTER PROTEIN HOMOLOG"/>
    <property type="match status" value="1"/>
</dbReference>
<feature type="transmembrane region" description="Helical" evidence="5">
    <location>
        <begin position="20"/>
        <end position="45"/>
    </location>
</feature>
<keyword evidence="3 5" id="KW-1133">Transmembrane helix</keyword>
<evidence type="ECO:0000256" key="1">
    <source>
        <dbReference type="ARBA" id="ARBA00004141"/>
    </source>
</evidence>
<evidence type="ECO:0000313" key="8">
    <source>
        <dbReference type="Proteomes" id="UP000553632"/>
    </source>
</evidence>
<sequence>MPSSVSSTSTVKVFKENGPLLFKLGIGFFADAYDLFVIDLVLAMLSELNHEDSTGVGLNSATKGAIAAATSVGAVVGMILFGVLGDRVGRRVSILVTGTLVALGSIASACAQRSLTFPLADQLILFRFVLGIGIGGEYPLSAAMASERSSTDIR</sequence>
<reference evidence="7 8" key="1">
    <citation type="submission" date="2020-04" db="EMBL/GenBank/DDBJ databases">
        <title>Perkinsus olseni comparative genomics.</title>
        <authorList>
            <person name="Bogema D.R."/>
        </authorList>
    </citation>
    <scope>NUCLEOTIDE SEQUENCE [LARGE SCALE GENOMIC DNA]</scope>
    <source>
        <strain evidence="7 8">ATCC PRA-207</strain>
    </source>
</reference>
<dbReference type="InterPro" id="IPR005828">
    <property type="entry name" value="MFS_sugar_transport-like"/>
</dbReference>
<proteinExistence type="predicted"/>
<feature type="transmembrane region" description="Helical" evidence="5">
    <location>
        <begin position="65"/>
        <end position="85"/>
    </location>
</feature>
<dbReference type="GO" id="GO:0005886">
    <property type="term" value="C:plasma membrane"/>
    <property type="evidence" value="ECO:0007669"/>
    <property type="project" value="TreeGrafter"/>
</dbReference>
<dbReference type="SUPFAM" id="SSF103473">
    <property type="entry name" value="MFS general substrate transporter"/>
    <property type="match status" value="1"/>
</dbReference>
<dbReference type="PROSITE" id="PS50850">
    <property type="entry name" value="MFS"/>
    <property type="match status" value="1"/>
</dbReference>
<comment type="caution">
    <text evidence="7">The sequence shown here is derived from an EMBL/GenBank/DDBJ whole genome shotgun (WGS) entry which is preliminary data.</text>
</comment>
<dbReference type="InterPro" id="IPR036259">
    <property type="entry name" value="MFS_trans_sf"/>
</dbReference>
<gene>
    <name evidence="7" type="ORF">FOZ63_031814</name>
</gene>
<comment type="subcellular location">
    <subcellularLocation>
        <location evidence="1">Membrane</location>
        <topology evidence="1">Multi-pass membrane protein</topology>
    </subcellularLocation>
</comment>
<keyword evidence="2 5" id="KW-0812">Transmembrane</keyword>
<dbReference type="PANTHER" id="PTHR23508">
    <property type="entry name" value="CARBOXYLIC ACID TRANSPORTER PROTEIN HOMOLOG"/>
    <property type="match status" value="1"/>
</dbReference>
<dbReference type="Gene3D" id="1.20.1250.20">
    <property type="entry name" value="MFS general substrate transporter like domains"/>
    <property type="match status" value="1"/>
</dbReference>
<dbReference type="Proteomes" id="UP000553632">
    <property type="component" value="Unassembled WGS sequence"/>
</dbReference>
<dbReference type="EMBL" id="JABANO010001903">
    <property type="protein sequence ID" value="KAF4758046.1"/>
    <property type="molecule type" value="Genomic_DNA"/>
</dbReference>
<organism evidence="7 8">
    <name type="scientific">Perkinsus olseni</name>
    <name type="common">Perkinsus atlanticus</name>
    <dbReference type="NCBI Taxonomy" id="32597"/>
    <lineage>
        <taxon>Eukaryota</taxon>
        <taxon>Sar</taxon>
        <taxon>Alveolata</taxon>
        <taxon>Perkinsozoa</taxon>
        <taxon>Perkinsea</taxon>
        <taxon>Perkinsida</taxon>
        <taxon>Perkinsidae</taxon>
        <taxon>Perkinsus</taxon>
    </lineage>
</organism>
<evidence type="ECO:0000313" key="7">
    <source>
        <dbReference type="EMBL" id="KAF4758046.1"/>
    </source>
</evidence>
<feature type="transmembrane region" description="Helical" evidence="5">
    <location>
        <begin position="92"/>
        <end position="111"/>
    </location>
</feature>
<dbReference type="GO" id="GO:0046943">
    <property type="term" value="F:carboxylic acid transmembrane transporter activity"/>
    <property type="evidence" value="ECO:0007669"/>
    <property type="project" value="TreeGrafter"/>
</dbReference>
<name>A0A7J6ULU3_PEROL</name>
<evidence type="ECO:0000256" key="5">
    <source>
        <dbReference type="SAM" id="Phobius"/>
    </source>
</evidence>
<protein>
    <recommendedName>
        <fullName evidence="6">Major facilitator superfamily (MFS) profile domain-containing protein</fullName>
    </recommendedName>
</protein>
<keyword evidence="8" id="KW-1185">Reference proteome</keyword>
<dbReference type="Pfam" id="PF00083">
    <property type="entry name" value="Sugar_tr"/>
    <property type="match status" value="1"/>
</dbReference>
<dbReference type="AlphaFoldDB" id="A0A7J6ULU3"/>
<evidence type="ECO:0000256" key="2">
    <source>
        <dbReference type="ARBA" id="ARBA00022692"/>
    </source>
</evidence>
<evidence type="ECO:0000259" key="6">
    <source>
        <dbReference type="PROSITE" id="PS50850"/>
    </source>
</evidence>
<feature type="transmembrane region" description="Helical" evidence="5">
    <location>
        <begin position="123"/>
        <end position="145"/>
    </location>
</feature>
<dbReference type="InterPro" id="IPR020846">
    <property type="entry name" value="MFS_dom"/>
</dbReference>
<keyword evidence="4 5" id="KW-0472">Membrane</keyword>
<evidence type="ECO:0000256" key="3">
    <source>
        <dbReference type="ARBA" id="ARBA00022989"/>
    </source>
</evidence>